<feature type="transmembrane region" description="Helical" evidence="13">
    <location>
        <begin position="123"/>
        <end position="152"/>
    </location>
</feature>
<comment type="similarity">
    <text evidence="3 13">Belongs to the PIGM family.</text>
</comment>
<dbReference type="AlphaFoldDB" id="A0AAD6NFW3"/>
<feature type="transmembrane region" description="Helical" evidence="13">
    <location>
        <begin position="342"/>
        <end position="363"/>
    </location>
</feature>
<keyword evidence="10 13" id="KW-1133">Transmembrane helix</keyword>
<dbReference type="Pfam" id="PF05007">
    <property type="entry name" value="Mannosyl_trans"/>
    <property type="match status" value="1"/>
</dbReference>
<evidence type="ECO:0000256" key="11">
    <source>
        <dbReference type="ARBA" id="ARBA00023136"/>
    </source>
</evidence>
<evidence type="ECO:0000256" key="2">
    <source>
        <dbReference type="ARBA" id="ARBA00004687"/>
    </source>
</evidence>
<dbReference type="GO" id="GO:1990529">
    <property type="term" value="C:glycosylphosphatidylinositol-mannosyltransferase I complex"/>
    <property type="evidence" value="ECO:0007669"/>
    <property type="project" value="TreeGrafter"/>
</dbReference>
<comment type="subcellular location">
    <subcellularLocation>
        <location evidence="1 13">Endoplasmic reticulum membrane</location>
        <topology evidence="1 13">Multi-pass membrane protein</topology>
    </subcellularLocation>
</comment>
<evidence type="ECO:0000256" key="6">
    <source>
        <dbReference type="ARBA" id="ARBA00022676"/>
    </source>
</evidence>
<evidence type="ECO:0000256" key="1">
    <source>
        <dbReference type="ARBA" id="ARBA00004477"/>
    </source>
</evidence>
<feature type="transmembrane region" description="Helical" evidence="13">
    <location>
        <begin position="375"/>
        <end position="395"/>
    </location>
</feature>
<keyword evidence="14" id="KW-0732">Signal</keyword>
<evidence type="ECO:0000256" key="8">
    <source>
        <dbReference type="ARBA" id="ARBA00022692"/>
    </source>
</evidence>
<gene>
    <name evidence="15" type="ORF">Dda_8709</name>
</gene>
<feature type="transmembrane region" description="Helical" evidence="13">
    <location>
        <begin position="275"/>
        <end position="292"/>
    </location>
</feature>
<dbReference type="PANTHER" id="PTHR12886">
    <property type="entry name" value="PIG-M MANNOSYLTRANSFERASE"/>
    <property type="match status" value="1"/>
</dbReference>
<dbReference type="GO" id="GO:0005789">
    <property type="term" value="C:endoplasmic reticulum membrane"/>
    <property type="evidence" value="ECO:0007669"/>
    <property type="project" value="UniProtKB-SubCell"/>
</dbReference>
<keyword evidence="8 13" id="KW-0812">Transmembrane</keyword>
<evidence type="ECO:0000256" key="4">
    <source>
        <dbReference type="ARBA" id="ARBA00013797"/>
    </source>
</evidence>
<evidence type="ECO:0000256" key="7">
    <source>
        <dbReference type="ARBA" id="ARBA00022679"/>
    </source>
</evidence>
<keyword evidence="6 13" id="KW-0328">Glycosyltransferase</keyword>
<dbReference type="EC" id="2.4.1.-" evidence="13"/>
<keyword evidence="11 13" id="KW-0472">Membrane</keyword>
<dbReference type="PANTHER" id="PTHR12886:SF0">
    <property type="entry name" value="GPI MANNOSYLTRANSFERASE 1"/>
    <property type="match status" value="1"/>
</dbReference>
<dbReference type="GO" id="GO:0004376">
    <property type="term" value="F:GPI mannosyltransferase activity"/>
    <property type="evidence" value="ECO:0007669"/>
    <property type="project" value="InterPro"/>
</dbReference>
<sequence length="412" mass="45908">MALSVASLLALSTVLRAAFLLYGLYQDATSPFKYTDIDYLVFTDAARYVANSSSPYERATYRYTPLLSWLLLPTTWHPQAIWFSFGKILFAAGDILAGYLIIQVLRNYGFSTARAIRYSSLWLLNPMVATISTRGSSEGLLGVIVIALLWAVEKRHVVLSGAILGFAVHFKIYPFIYAPSILLWMPTPASGPSIPSKLRAFITRDKVTFTATALGTFMALNGVMYGIYGHPFVLHTYLHHLTRLDHRHNFSPYNTLLYLKSAPSYAHSQLSTERLAFLPQLLLSAVLLPFFAPRNLPSTMFAQTFAFVTFNKVVTSQYFMWYLVLLPFYLPHSSLLRRPGKGIAALLAWVATQGAWLALAYRLEFEGKSTFWPGLWGAASAFFLVNCLILGTVAGDIQQPLPSKSTSKPVPS</sequence>
<evidence type="ECO:0000256" key="12">
    <source>
        <dbReference type="ARBA" id="ARBA00025399"/>
    </source>
</evidence>
<keyword evidence="16" id="KW-1185">Reference proteome</keyword>
<evidence type="ECO:0000256" key="3">
    <source>
        <dbReference type="ARBA" id="ARBA00011071"/>
    </source>
</evidence>
<comment type="caution">
    <text evidence="15">The sequence shown here is derived from an EMBL/GenBank/DDBJ whole genome shotgun (WGS) entry which is preliminary data.</text>
</comment>
<comment type="function">
    <text evidence="12 13">Mannosyltransferase involved in glycosylphosphatidylinositol-anchor biosynthesis. Transfers the first alpha-1,4-mannose to GlcN-acyl-PI during GPI precursor assembly. Required for cell wall integrity.</text>
</comment>
<proteinExistence type="inferred from homology"/>
<dbReference type="GO" id="GO:0006506">
    <property type="term" value="P:GPI anchor biosynthetic process"/>
    <property type="evidence" value="ECO:0007669"/>
    <property type="project" value="UniProtKB-KW"/>
</dbReference>
<evidence type="ECO:0000313" key="16">
    <source>
        <dbReference type="Proteomes" id="UP001221413"/>
    </source>
</evidence>
<dbReference type="Proteomes" id="UP001221413">
    <property type="component" value="Unassembled WGS sequence"/>
</dbReference>
<feature type="transmembrane region" description="Helical" evidence="13">
    <location>
        <begin position="207"/>
        <end position="228"/>
    </location>
</feature>
<feature type="transmembrane region" description="Helical" evidence="13">
    <location>
        <begin position="158"/>
        <end position="186"/>
    </location>
</feature>
<feature type="transmembrane region" description="Helical" evidence="13">
    <location>
        <begin position="304"/>
        <end position="330"/>
    </location>
</feature>
<feature type="chain" id="PRO_5042118712" description="GPI mannosyltransferase 1" evidence="14">
    <location>
        <begin position="18"/>
        <end position="412"/>
    </location>
</feature>
<reference evidence="15" key="1">
    <citation type="submission" date="2023-01" db="EMBL/GenBank/DDBJ databases">
        <title>The chitinases involved in constricting ring structure development in the nematode-trapping fungus Drechslerella dactyloides.</title>
        <authorList>
            <person name="Wang R."/>
            <person name="Zhang L."/>
            <person name="Tang P."/>
            <person name="Li S."/>
            <person name="Liang L."/>
        </authorList>
    </citation>
    <scope>NUCLEOTIDE SEQUENCE</scope>
    <source>
        <strain evidence="15">YMF1.00031</strain>
    </source>
</reference>
<evidence type="ECO:0000256" key="10">
    <source>
        <dbReference type="ARBA" id="ARBA00022989"/>
    </source>
</evidence>
<organism evidence="15 16">
    <name type="scientific">Drechslerella dactyloides</name>
    <name type="common">Nematode-trapping fungus</name>
    <name type="synonym">Arthrobotrys dactyloides</name>
    <dbReference type="NCBI Taxonomy" id="74499"/>
    <lineage>
        <taxon>Eukaryota</taxon>
        <taxon>Fungi</taxon>
        <taxon>Dikarya</taxon>
        <taxon>Ascomycota</taxon>
        <taxon>Pezizomycotina</taxon>
        <taxon>Orbiliomycetes</taxon>
        <taxon>Orbiliales</taxon>
        <taxon>Orbiliaceae</taxon>
        <taxon>Drechslerella</taxon>
    </lineage>
</organism>
<name>A0AAD6NFW3_DREDA</name>
<evidence type="ECO:0000256" key="9">
    <source>
        <dbReference type="ARBA" id="ARBA00022824"/>
    </source>
</evidence>
<keyword evidence="7 13" id="KW-0808">Transferase</keyword>
<accession>A0AAD6NFW3</accession>
<dbReference type="EMBL" id="JAQGDS010000012">
    <property type="protein sequence ID" value="KAJ6256840.1"/>
    <property type="molecule type" value="Genomic_DNA"/>
</dbReference>
<dbReference type="InterPro" id="IPR007704">
    <property type="entry name" value="PIG-M"/>
</dbReference>
<evidence type="ECO:0000313" key="15">
    <source>
        <dbReference type="EMBL" id="KAJ6256840.1"/>
    </source>
</evidence>
<keyword evidence="9 13" id="KW-0256">Endoplasmic reticulum</keyword>
<dbReference type="GO" id="GO:0051751">
    <property type="term" value="F:alpha-1,4-mannosyltransferase activity"/>
    <property type="evidence" value="ECO:0007669"/>
    <property type="project" value="InterPro"/>
</dbReference>
<keyword evidence="5 13" id="KW-0337">GPI-anchor biosynthesis</keyword>
<comment type="pathway">
    <text evidence="2 13">Glycolipid biosynthesis; glycosylphosphatidylinositol-anchor biosynthesis.</text>
</comment>
<evidence type="ECO:0000256" key="13">
    <source>
        <dbReference type="RuleBase" id="RU365064"/>
    </source>
</evidence>
<evidence type="ECO:0000256" key="14">
    <source>
        <dbReference type="SAM" id="SignalP"/>
    </source>
</evidence>
<feature type="transmembrane region" description="Helical" evidence="13">
    <location>
        <begin position="80"/>
        <end position="102"/>
    </location>
</feature>
<evidence type="ECO:0000256" key="5">
    <source>
        <dbReference type="ARBA" id="ARBA00022502"/>
    </source>
</evidence>
<protein>
    <recommendedName>
        <fullName evidence="4 13">GPI mannosyltransferase 1</fullName>
        <ecNumber evidence="13">2.4.1.-</ecNumber>
    </recommendedName>
    <alternativeName>
        <fullName evidence="13">GPI mannosyltransferase I</fullName>
    </alternativeName>
</protein>
<feature type="signal peptide" evidence="14">
    <location>
        <begin position="1"/>
        <end position="17"/>
    </location>
</feature>